<protein>
    <recommendedName>
        <fullName evidence="10">EF-hand domain-containing protein</fullName>
    </recommendedName>
</protein>
<dbReference type="GO" id="GO:0006739">
    <property type="term" value="P:NADP+ metabolic process"/>
    <property type="evidence" value="ECO:0007669"/>
    <property type="project" value="TreeGrafter"/>
</dbReference>
<feature type="region of interest" description="Disordered" evidence="9">
    <location>
        <begin position="172"/>
        <end position="217"/>
    </location>
</feature>
<feature type="domain" description="EF-hand" evidence="10">
    <location>
        <begin position="116"/>
        <end position="151"/>
    </location>
</feature>
<evidence type="ECO:0000256" key="6">
    <source>
        <dbReference type="ARBA" id="ARBA00022842"/>
    </source>
</evidence>
<dbReference type="GO" id="GO:0004450">
    <property type="term" value="F:isocitrate dehydrogenase (NADP+) activity"/>
    <property type="evidence" value="ECO:0007669"/>
    <property type="project" value="InterPro"/>
</dbReference>
<name>A0A7S1AYH3_NOCSC</name>
<dbReference type="SUPFAM" id="SSF47473">
    <property type="entry name" value="EF-hand"/>
    <property type="match status" value="1"/>
</dbReference>
<evidence type="ECO:0000256" key="9">
    <source>
        <dbReference type="SAM" id="MobiDB-lite"/>
    </source>
</evidence>
<evidence type="ECO:0000256" key="7">
    <source>
        <dbReference type="ARBA" id="ARBA00023002"/>
    </source>
</evidence>
<evidence type="ECO:0000256" key="8">
    <source>
        <dbReference type="ARBA" id="ARBA00023211"/>
    </source>
</evidence>
<dbReference type="Pfam" id="PF00180">
    <property type="entry name" value="Iso_dh"/>
    <property type="match status" value="1"/>
</dbReference>
<dbReference type="NCBIfam" id="NF006156">
    <property type="entry name" value="PRK08299.1"/>
    <property type="match status" value="1"/>
</dbReference>
<organism evidence="11">
    <name type="scientific">Noctiluca scintillans</name>
    <name type="common">Sea sparkle</name>
    <name type="synonym">Red tide dinoflagellate</name>
    <dbReference type="NCBI Taxonomy" id="2966"/>
    <lineage>
        <taxon>Eukaryota</taxon>
        <taxon>Sar</taxon>
        <taxon>Alveolata</taxon>
        <taxon>Dinophyceae</taxon>
        <taxon>Noctilucales</taxon>
        <taxon>Noctilucaceae</taxon>
        <taxon>Noctiluca</taxon>
    </lineage>
</organism>
<dbReference type="PANTHER" id="PTHR11822">
    <property type="entry name" value="NADP-SPECIFIC ISOCITRATE DEHYDROGENASE"/>
    <property type="match status" value="1"/>
</dbReference>
<feature type="compositionally biased region" description="Basic and acidic residues" evidence="9">
    <location>
        <begin position="183"/>
        <end position="196"/>
    </location>
</feature>
<keyword evidence="8" id="KW-0464">Manganese</keyword>
<evidence type="ECO:0000256" key="5">
    <source>
        <dbReference type="ARBA" id="ARBA00022723"/>
    </source>
</evidence>
<gene>
    <name evidence="11" type="ORF">NSCI0253_LOCUS43541</name>
</gene>
<evidence type="ECO:0000256" key="2">
    <source>
        <dbReference type="ARBA" id="ARBA00001946"/>
    </source>
</evidence>
<dbReference type="GO" id="GO:0005739">
    <property type="term" value="C:mitochondrion"/>
    <property type="evidence" value="ECO:0007669"/>
    <property type="project" value="TreeGrafter"/>
</dbReference>
<evidence type="ECO:0000256" key="3">
    <source>
        <dbReference type="ARBA" id="ARBA00007769"/>
    </source>
</evidence>
<keyword evidence="5" id="KW-0479">Metal-binding</keyword>
<dbReference type="SMART" id="SM01329">
    <property type="entry name" value="Iso_dh"/>
    <property type="match status" value="1"/>
</dbReference>
<dbReference type="PANTHER" id="PTHR11822:SF21">
    <property type="entry name" value="ISOCITRATE DEHYDROGENASE [NADP], MITOCHONDRIAL"/>
    <property type="match status" value="1"/>
</dbReference>
<comment type="similarity">
    <text evidence="3">Belongs to the isocitrate and isopropylmalate dehydrogenases family.</text>
</comment>
<dbReference type="PROSITE" id="PS50222">
    <property type="entry name" value="EF_HAND_2"/>
    <property type="match status" value="1"/>
</dbReference>
<keyword evidence="6" id="KW-0460">Magnesium</keyword>
<keyword evidence="4" id="KW-0816">Tricarboxylic acid cycle</keyword>
<accession>A0A7S1AYH3</accession>
<dbReference type="NCBIfam" id="TIGR00127">
    <property type="entry name" value="nadp_idh_euk"/>
    <property type="match status" value="1"/>
</dbReference>
<dbReference type="InterPro" id="IPR004790">
    <property type="entry name" value="Isocitrate_DH_NADP"/>
</dbReference>
<dbReference type="Gene3D" id="1.10.238.10">
    <property type="entry name" value="EF-hand"/>
    <property type="match status" value="1"/>
</dbReference>
<dbReference type="Gene3D" id="3.40.718.10">
    <property type="entry name" value="Isopropylmalate Dehydrogenase"/>
    <property type="match status" value="1"/>
</dbReference>
<dbReference type="InterPro" id="IPR002048">
    <property type="entry name" value="EF_hand_dom"/>
</dbReference>
<dbReference type="SUPFAM" id="SSF53659">
    <property type="entry name" value="Isocitrate/Isopropylmalate dehydrogenase-like"/>
    <property type="match status" value="1"/>
</dbReference>
<dbReference type="GO" id="GO:0006099">
    <property type="term" value="P:tricarboxylic acid cycle"/>
    <property type="evidence" value="ECO:0007669"/>
    <property type="project" value="UniProtKB-KW"/>
</dbReference>
<dbReference type="InterPro" id="IPR011992">
    <property type="entry name" value="EF-hand-dom_pair"/>
</dbReference>
<reference evidence="11" key="1">
    <citation type="submission" date="2021-01" db="EMBL/GenBank/DDBJ databases">
        <authorList>
            <person name="Corre E."/>
            <person name="Pelletier E."/>
            <person name="Niang G."/>
            <person name="Scheremetjew M."/>
            <person name="Finn R."/>
            <person name="Kale V."/>
            <person name="Holt S."/>
            <person name="Cochrane G."/>
            <person name="Meng A."/>
            <person name="Brown T."/>
            <person name="Cohen L."/>
        </authorList>
    </citation>
    <scope>NUCLEOTIDE SEQUENCE</scope>
</reference>
<evidence type="ECO:0000256" key="1">
    <source>
        <dbReference type="ARBA" id="ARBA00001936"/>
    </source>
</evidence>
<sequence length="705" mass="79300">MRFLRPRDVARHFLVPRHAWQQRFGFAIYHTPQTPQELEWVLEHPVRVTPWMARLRPAFDALRADPGREMARFELADICPGAVPEIDGIFRTFRSYPRNGKVSYTEVCAMMFVASGRQDMLESWFPVLDDDGDGIISREQLASAIHAMYYVRYQDVEYADLKTRQAVNEAMQVHSATQAARSSDTEKPQADAEVPKGETPPTAAPESPTETESEKLQRECLTLEQFTQWLRGGGRHICELHKLAALPPTSLTISSDKGETWTLPAKMKFAKINVDNPVVEMDGDEMSRILWLLIKQKLIFPFLTMDIDYYDLSVTFRDETDDQVTTGAAKALSKHHVGIKCATMTPDGDRVLEYNLKKMWKSPTSLLRNAIGGTTFWTPIVLGPAVPGILPHWVKPIVVGRHTEEGSAMELTCDGPGTFKIMFEPNDEGKAKEQAAFELSANGGGVMLGTYNTRESVEKFARCCFEHALHMEMPLYFSSKANILGRFDGLFVDVFNHLYHDKYRKVFEEKGIWFETRLIDDMVAQAMRSSGGFVWACKSYDGDVQSDFVAQGFGGVTLMSSVTMSSDGTTMLVEAAHGSITKHYRAHQKSEVTSTNPLSCIYAWIHGLRHRARLDGNARLAHFSQALEEACVATVQNGHLTRDLAVRVHGDGATEWLQTEEMLNAVARELRLTLSKPLWNRPFVQAAPFEGQIEGLDRAINRIDS</sequence>
<dbReference type="InterPro" id="IPR024084">
    <property type="entry name" value="IsoPropMal-DH-like_dom"/>
</dbReference>
<dbReference type="EMBL" id="HBFQ01061402">
    <property type="protein sequence ID" value="CAD8869185.1"/>
    <property type="molecule type" value="Transcribed_RNA"/>
</dbReference>
<evidence type="ECO:0000259" key="10">
    <source>
        <dbReference type="PROSITE" id="PS50222"/>
    </source>
</evidence>
<comment type="cofactor">
    <cofactor evidence="1">
        <name>Mn(2+)</name>
        <dbReference type="ChEBI" id="CHEBI:29035"/>
    </cofactor>
</comment>
<comment type="cofactor">
    <cofactor evidence="2">
        <name>Mg(2+)</name>
        <dbReference type="ChEBI" id="CHEBI:18420"/>
    </cofactor>
</comment>
<dbReference type="AlphaFoldDB" id="A0A7S1AYH3"/>
<evidence type="ECO:0000256" key="4">
    <source>
        <dbReference type="ARBA" id="ARBA00022532"/>
    </source>
</evidence>
<dbReference type="GO" id="GO:0005509">
    <property type="term" value="F:calcium ion binding"/>
    <property type="evidence" value="ECO:0007669"/>
    <property type="project" value="InterPro"/>
</dbReference>
<proteinExistence type="inferred from homology"/>
<dbReference type="GO" id="GO:0006102">
    <property type="term" value="P:isocitrate metabolic process"/>
    <property type="evidence" value="ECO:0007669"/>
    <property type="project" value="InterPro"/>
</dbReference>
<feature type="compositionally biased region" description="Low complexity" evidence="9">
    <location>
        <begin position="199"/>
        <end position="210"/>
    </location>
</feature>
<evidence type="ECO:0000313" key="11">
    <source>
        <dbReference type="EMBL" id="CAD8869185.1"/>
    </source>
</evidence>
<keyword evidence="7" id="KW-0560">Oxidoreductase</keyword>